<reference evidence="3 4" key="1">
    <citation type="submission" date="2017-11" db="EMBL/GenBank/DDBJ databases">
        <title>Draft genome sequence of Rhizobiales bacterium SY3-13.</title>
        <authorList>
            <person name="Sun C."/>
        </authorList>
    </citation>
    <scope>NUCLEOTIDE SEQUENCE [LARGE SCALE GENOMIC DNA]</scope>
    <source>
        <strain evidence="3 4">SY3-13</strain>
    </source>
</reference>
<evidence type="ECO:0000313" key="4">
    <source>
        <dbReference type="Proteomes" id="UP000229498"/>
    </source>
</evidence>
<dbReference type="RefSeq" id="WP_109795177.1">
    <property type="nucleotide sequence ID" value="NZ_PHIG01000063.1"/>
</dbReference>
<gene>
    <name evidence="3" type="ORF">CVT23_21305</name>
</gene>
<evidence type="ECO:0000313" key="3">
    <source>
        <dbReference type="EMBL" id="PJK27464.1"/>
    </source>
</evidence>
<dbReference type="SMART" id="SM00450">
    <property type="entry name" value="RHOD"/>
    <property type="match status" value="1"/>
</dbReference>
<dbReference type="PANTHER" id="PTHR43031">
    <property type="entry name" value="FAD-DEPENDENT OXIDOREDUCTASE"/>
    <property type="match status" value="1"/>
</dbReference>
<organism evidence="3 4">
    <name type="scientific">Minwuia thermotolerans</name>
    <dbReference type="NCBI Taxonomy" id="2056226"/>
    <lineage>
        <taxon>Bacteria</taxon>
        <taxon>Pseudomonadati</taxon>
        <taxon>Pseudomonadota</taxon>
        <taxon>Alphaproteobacteria</taxon>
        <taxon>Minwuiales</taxon>
        <taxon>Minwuiaceae</taxon>
        <taxon>Minwuia</taxon>
    </lineage>
</organism>
<keyword evidence="1" id="KW-1133">Transmembrane helix</keyword>
<dbReference type="OrthoDB" id="9807812at2"/>
<feature type="domain" description="Rhodanese" evidence="2">
    <location>
        <begin position="15"/>
        <end position="103"/>
    </location>
</feature>
<name>A0A2M9FVK2_9PROT</name>
<dbReference type="InterPro" id="IPR050229">
    <property type="entry name" value="GlpE_sulfurtransferase"/>
</dbReference>
<dbReference type="PANTHER" id="PTHR43031:SF7">
    <property type="entry name" value="NITRIC OXIDE REDUCTASE FLRD-NAD(+) REDUCTASE"/>
    <property type="match status" value="1"/>
</dbReference>
<dbReference type="SUPFAM" id="SSF52821">
    <property type="entry name" value="Rhodanese/Cell cycle control phosphatase"/>
    <property type="match status" value="1"/>
</dbReference>
<feature type="transmembrane region" description="Helical" evidence="1">
    <location>
        <begin position="115"/>
        <end position="133"/>
    </location>
</feature>
<protein>
    <recommendedName>
        <fullName evidence="2">Rhodanese domain-containing protein</fullName>
    </recommendedName>
</protein>
<sequence length="176" mass="18989">MHLKELTPEEARRLADKGAILVDIREADEVARENIPGARHAPLSGMGDAAARLDDAPAVIFFCRSGNRTRENSGQLRQLADAEAYVLQGGFDAWRKAGLPVNVDRRQPLPLMRQVQMAAGLLIVLGVALGYALSPWWFLLAGFVGAGLFQAGATGWCGMARLLGVMPWNRRSPAGA</sequence>
<dbReference type="InterPro" id="IPR001763">
    <property type="entry name" value="Rhodanese-like_dom"/>
</dbReference>
<keyword evidence="1" id="KW-0472">Membrane</keyword>
<comment type="caution">
    <text evidence="3">The sequence shown here is derived from an EMBL/GenBank/DDBJ whole genome shotgun (WGS) entry which is preliminary data.</text>
</comment>
<dbReference type="Gene3D" id="3.40.250.10">
    <property type="entry name" value="Rhodanese-like domain"/>
    <property type="match status" value="1"/>
</dbReference>
<dbReference type="Proteomes" id="UP000229498">
    <property type="component" value="Unassembled WGS sequence"/>
</dbReference>
<evidence type="ECO:0000256" key="1">
    <source>
        <dbReference type="SAM" id="Phobius"/>
    </source>
</evidence>
<accession>A0A2M9FVK2</accession>
<dbReference type="Pfam" id="PF11127">
    <property type="entry name" value="YgaP-like_TM"/>
    <property type="match status" value="1"/>
</dbReference>
<keyword evidence="1" id="KW-0812">Transmembrane</keyword>
<evidence type="ECO:0000259" key="2">
    <source>
        <dbReference type="PROSITE" id="PS50206"/>
    </source>
</evidence>
<dbReference type="InterPro" id="IPR021309">
    <property type="entry name" value="YgaP-like_TM"/>
</dbReference>
<keyword evidence="4" id="KW-1185">Reference proteome</keyword>
<feature type="transmembrane region" description="Helical" evidence="1">
    <location>
        <begin position="139"/>
        <end position="163"/>
    </location>
</feature>
<proteinExistence type="predicted"/>
<dbReference type="AlphaFoldDB" id="A0A2M9FVK2"/>
<dbReference type="PROSITE" id="PS50206">
    <property type="entry name" value="RHODANESE_3"/>
    <property type="match status" value="1"/>
</dbReference>
<dbReference type="InterPro" id="IPR036873">
    <property type="entry name" value="Rhodanese-like_dom_sf"/>
</dbReference>
<dbReference type="Pfam" id="PF00581">
    <property type="entry name" value="Rhodanese"/>
    <property type="match status" value="1"/>
</dbReference>
<dbReference type="EMBL" id="PHIG01000063">
    <property type="protein sequence ID" value="PJK27464.1"/>
    <property type="molecule type" value="Genomic_DNA"/>
</dbReference>
<dbReference type="Gene3D" id="6.10.140.1340">
    <property type="match status" value="1"/>
</dbReference>